<accession>A0AC34QT29</accession>
<dbReference type="Proteomes" id="UP000887576">
    <property type="component" value="Unplaced"/>
</dbReference>
<reference evidence="2" key="1">
    <citation type="submission" date="2022-11" db="UniProtKB">
        <authorList>
            <consortium name="WormBaseParasite"/>
        </authorList>
    </citation>
    <scope>IDENTIFICATION</scope>
</reference>
<protein>
    <submittedName>
        <fullName evidence="2">Microtubule-associated protein 9</fullName>
    </submittedName>
</protein>
<sequence length="469" mass="54796">MGTRRPSYSMGLDELLGMTKNKMTPKLTSSIPERPSTRHGRTSVTGSSQTSTNSSEKSKENKSPSLTELISNHTVDVWSNENEVESPVQFDDSPSKYPTRKLSNIRSISSSSSNLSKISTGGTSATKTKSIGNLPKTPQKLINRQGSNPAMTRSGTHETISRPQTNASNVPTPPPRKSKSANSKNNKLSKQAEDIKKEFEKVKQKQGERTAYTLWLERKLEEQKQKNREEKEKADKLREEQQRKLDDAKKAFERWNQDRAKEMKLKKQKELEKQRKKQEELEQQKEERKKECDKMFEYWKNNKLTDLKMEKERQKAKEEAERRNLEKSKREKEKEALQSFSAWKQQHKEALMRMRRQQEEEQQKQLEEQRQINHVKQQLANDAFMLWMKMKEKQEDFEKSLAYRVLQYEDETKHRKSQSPWIPVGGRSVIPVPRRSSMTSLNSQKRTNSAKKVHFNRRTLSATKARNQV</sequence>
<proteinExistence type="predicted"/>
<dbReference type="WBParaSite" id="JU765_v2.g19240.t1">
    <property type="protein sequence ID" value="JU765_v2.g19240.t1"/>
    <property type="gene ID" value="JU765_v2.g19240"/>
</dbReference>
<evidence type="ECO:0000313" key="1">
    <source>
        <dbReference type="Proteomes" id="UP000887576"/>
    </source>
</evidence>
<name>A0AC34QT29_9BILA</name>
<evidence type="ECO:0000313" key="2">
    <source>
        <dbReference type="WBParaSite" id="JU765_v2.g19240.t1"/>
    </source>
</evidence>
<organism evidence="1 2">
    <name type="scientific">Panagrolaimus sp. JU765</name>
    <dbReference type="NCBI Taxonomy" id="591449"/>
    <lineage>
        <taxon>Eukaryota</taxon>
        <taxon>Metazoa</taxon>
        <taxon>Ecdysozoa</taxon>
        <taxon>Nematoda</taxon>
        <taxon>Chromadorea</taxon>
        <taxon>Rhabditida</taxon>
        <taxon>Tylenchina</taxon>
        <taxon>Panagrolaimomorpha</taxon>
        <taxon>Panagrolaimoidea</taxon>
        <taxon>Panagrolaimidae</taxon>
        <taxon>Panagrolaimus</taxon>
    </lineage>
</organism>